<name>A0A6G5A0W7_RHIMP</name>
<accession>A0A6G5A0W7</accession>
<evidence type="ECO:0000256" key="1">
    <source>
        <dbReference type="SAM" id="Phobius"/>
    </source>
</evidence>
<keyword evidence="1" id="KW-0472">Membrane</keyword>
<dbReference type="AlphaFoldDB" id="A0A6G5A0W7"/>
<organism evidence="2">
    <name type="scientific">Rhipicephalus microplus</name>
    <name type="common">Cattle tick</name>
    <name type="synonym">Boophilus microplus</name>
    <dbReference type="NCBI Taxonomy" id="6941"/>
    <lineage>
        <taxon>Eukaryota</taxon>
        <taxon>Metazoa</taxon>
        <taxon>Ecdysozoa</taxon>
        <taxon>Arthropoda</taxon>
        <taxon>Chelicerata</taxon>
        <taxon>Arachnida</taxon>
        <taxon>Acari</taxon>
        <taxon>Parasitiformes</taxon>
        <taxon>Ixodida</taxon>
        <taxon>Ixodoidea</taxon>
        <taxon>Ixodidae</taxon>
        <taxon>Rhipicephalinae</taxon>
        <taxon>Rhipicephalus</taxon>
        <taxon>Boophilus</taxon>
    </lineage>
</organism>
<evidence type="ECO:0000313" key="2">
    <source>
        <dbReference type="EMBL" id="NIE44614.1"/>
    </source>
</evidence>
<sequence length="75" mass="8872">MKSYGRTFPRLYVLALMKLSAQCYFPQRFDVIASNKKLYYLHLWVLNVFAHRVHLSLCFVTAAIFRLTMYTVAYA</sequence>
<keyword evidence="1" id="KW-1133">Transmembrane helix</keyword>
<reference evidence="2" key="1">
    <citation type="submission" date="2020-03" db="EMBL/GenBank/DDBJ databases">
        <title>A transcriptome and proteome of the tick Rhipicephalus microplus shaped by the genetic composition of its hosts and developmental stage.</title>
        <authorList>
            <person name="Garcia G.R."/>
            <person name="Ribeiro J.M.C."/>
            <person name="Maruyama S.R."/>
            <person name="Gardinasse L.G."/>
            <person name="Nelson K."/>
            <person name="Ferreira B.R."/>
            <person name="Andrade T.G."/>
            <person name="Santos I.K.F.M."/>
        </authorList>
    </citation>
    <scope>NUCLEOTIDE SEQUENCE</scope>
    <source>
        <strain evidence="2">NSGR</strain>
        <tissue evidence="2">Salivary glands</tissue>
    </source>
</reference>
<protein>
    <submittedName>
        <fullName evidence="2">Uncharacterized protein</fullName>
    </submittedName>
</protein>
<dbReference type="EMBL" id="GIKN01002341">
    <property type="protein sequence ID" value="NIE44614.1"/>
    <property type="molecule type" value="Transcribed_RNA"/>
</dbReference>
<proteinExistence type="predicted"/>
<feature type="transmembrane region" description="Helical" evidence="1">
    <location>
        <begin position="39"/>
        <end position="65"/>
    </location>
</feature>
<keyword evidence="1" id="KW-0812">Transmembrane</keyword>